<dbReference type="GO" id="GO:0004984">
    <property type="term" value="F:olfactory receptor activity"/>
    <property type="evidence" value="ECO:0007669"/>
    <property type="project" value="InterPro"/>
</dbReference>
<evidence type="ECO:0000256" key="1">
    <source>
        <dbReference type="ARBA" id="ARBA00004651"/>
    </source>
</evidence>
<feature type="transmembrane region" description="Helical" evidence="11">
    <location>
        <begin position="235"/>
        <end position="259"/>
    </location>
</feature>
<evidence type="ECO:0000256" key="7">
    <source>
        <dbReference type="ARBA" id="ARBA00023136"/>
    </source>
</evidence>
<dbReference type="InterPro" id="IPR000725">
    <property type="entry name" value="Olfact_rcpt"/>
</dbReference>
<evidence type="ECO:0000256" key="8">
    <source>
        <dbReference type="ARBA" id="ARBA00023170"/>
    </source>
</evidence>
<sequence>MRNQIQVPEFILLGLTSIPELQQLLFGVLFLAYTLTLMGNILIIIITCTDYHLHSPMYFFLRNLSFLEICLTTVIVPRMLTDLRTERRTISFAACLSQYFFHFFFGCTELFLLTAMSFDRYVAICCPLLYMSIMSQRLCFLLVIFSWMGSLLLILIPIVLTSQLSFCKSNVINHFFCDYTPLMQISCGGKHLLELIHFLLSFFTLFSTLLLILVSYSYILITIMQIPSAKERQRAFFTCSSHLIVISICYGSCILMYVRPIQDEHLDLNKGLAIINTVLAPLLNPFIYTLRNQQVKEASCLIKLLRLGSRGTCDD</sequence>
<evidence type="ECO:0000256" key="11">
    <source>
        <dbReference type="RuleBase" id="RU363047"/>
    </source>
</evidence>
<feature type="transmembrane region" description="Helical" evidence="11">
    <location>
        <begin position="271"/>
        <end position="290"/>
    </location>
</feature>
<dbReference type="Proteomes" id="UP000291020">
    <property type="component" value="Unassembled WGS sequence"/>
</dbReference>
<dbReference type="PRINTS" id="PR00245">
    <property type="entry name" value="OLFACTORYR"/>
</dbReference>
<keyword evidence="4 11" id="KW-0552">Olfaction</keyword>
<feature type="transmembrane region" description="Helical" evidence="11">
    <location>
        <begin position="198"/>
        <end position="223"/>
    </location>
</feature>
<evidence type="ECO:0000256" key="5">
    <source>
        <dbReference type="ARBA" id="ARBA00022989"/>
    </source>
</evidence>
<comment type="similarity">
    <text evidence="10">Belongs to the G-protein coupled receptor 1 family.</text>
</comment>
<evidence type="ECO:0000256" key="4">
    <source>
        <dbReference type="ARBA" id="ARBA00022725"/>
    </source>
</evidence>
<reference evidence="14" key="1">
    <citation type="journal article" date="2017" name="PLoS ONE">
        <title>The Agassiz's desert tortoise genome provides a resource for the conservation of a threatened species.</title>
        <authorList>
            <person name="Tollis M."/>
            <person name="DeNardo D.F."/>
            <person name="Cornelius J.A."/>
            <person name="Dolby G.A."/>
            <person name="Edwards T."/>
            <person name="Henen B.T."/>
            <person name="Karl A.E."/>
            <person name="Murphy R.W."/>
            <person name="Kusumi K."/>
        </authorList>
    </citation>
    <scope>NUCLEOTIDE SEQUENCE [LARGE SCALE GENOMIC DNA]</scope>
</reference>
<evidence type="ECO:0000256" key="3">
    <source>
        <dbReference type="ARBA" id="ARBA00022692"/>
    </source>
</evidence>
<dbReference type="STRING" id="38772.ENSGAGP00000020570"/>
<keyword evidence="5 11" id="KW-1133">Transmembrane helix</keyword>
<evidence type="ECO:0000313" key="14">
    <source>
        <dbReference type="Proteomes" id="UP000291020"/>
    </source>
</evidence>
<dbReference type="PANTHER" id="PTHR26454">
    <property type="entry name" value="OLFACTORY RECEPTOR"/>
    <property type="match status" value="1"/>
</dbReference>
<dbReference type="Pfam" id="PF13853">
    <property type="entry name" value="7tm_4"/>
    <property type="match status" value="1"/>
</dbReference>
<dbReference type="InterPro" id="IPR017452">
    <property type="entry name" value="GPCR_Rhodpsn_7TM"/>
</dbReference>
<name>A0A452HZA6_9SAUR</name>
<keyword evidence="9 10" id="KW-0807">Transducer</keyword>
<dbReference type="PANTHER" id="PTHR26454:SF18">
    <property type="entry name" value="OLFACTORY RECEPTOR 6C76"/>
    <property type="match status" value="1"/>
</dbReference>
<reference evidence="13" key="3">
    <citation type="submission" date="2025-09" db="UniProtKB">
        <authorList>
            <consortium name="Ensembl"/>
        </authorList>
    </citation>
    <scope>IDENTIFICATION</scope>
</reference>
<dbReference type="PROSITE" id="PS00237">
    <property type="entry name" value="G_PROTEIN_RECEP_F1_1"/>
    <property type="match status" value="1"/>
</dbReference>
<organism evidence="13 14">
    <name type="scientific">Gopherus agassizii</name>
    <name type="common">Agassiz's desert tortoise</name>
    <dbReference type="NCBI Taxonomy" id="38772"/>
    <lineage>
        <taxon>Eukaryota</taxon>
        <taxon>Metazoa</taxon>
        <taxon>Chordata</taxon>
        <taxon>Craniata</taxon>
        <taxon>Vertebrata</taxon>
        <taxon>Euteleostomi</taxon>
        <taxon>Archelosauria</taxon>
        <taxon>Testudinata</taxon>
        <taxon>Testudines</taxon>
        <taxon>Cryptodira</taxon>
        <taxon>Durocryptodira</taxon>
        <taxon>Testudinoidea</taxon>
        <taxon>Testudinidae</taxon>
        <taxon>Gopherus</taxon>
    </lineage>
</organism>
<feature type="transmembrane region" description="Helical" evidence="11">
    <location>
        <begin position="138"/>
        <end position="160"/>
    </location>
</feature>
<dbReference type="InterPro" id="IPR047132">
    <property type="entry name" value="Olfact_rcpt_6C-like"/>
</dbReference>
<keyword evidence="8 10" id="KW-0675">Receptor</keyword>
<dbReference type="PRINTS" id="PR00237">
    <property type="entry name" value="GPCRRHODOPSN"/>
</dbReference>
<evidence type="ECO:0000256" key="10">
    <source>
        <dbReference type="RuleBase" id="RU000688"/>
    </source>
</evidence>
<protein>
    <recommendedName>
        <fullName evidence="11">Olfactory receptor</fullName>
    </recommendedName>
</protein>
<dbReference type="Gene3D" id="1.20.1070.10">
    <property type="entry name" value="Rhodopsin 7-helix transmembrane proteins"/>
    <property type="match status" value="1"/>
</dbReference>
<dbReference type="GO" id="GO:0005886">
    <property type="term" value="C:plasma membrane"/>
    <property type="evidence" value="ECO:0007669"/>
    <property type="project" value="UniProtKB-SubCell"/>
</dbReference>
<feature type="transmembrane region" description="Helical" evidence="11">
    <location>
        <begin position="59"/>
        <end position="79"/>
    </location>
</feature>
<evidence type="ECO:0000256" key="2">
    <source>
        <dbReference type="ARBA" id="ARBA00022475"/>
    </source>
</evidence>
<proteinExistence type="inferred from homology"/>
<dbReference type="SUPFAM" id="SSF81321">
    <property type="entry name" value="Family A G protein-coupled receptor-like"/>
    <property type="match status" value="1"/>
</dbReference>
<dbReference type="InterPro" id="IPR000276">
    <property type="entry name" value="GPCR_Rhodpsn"/>
</dbReference>
<dbReference type="GO" id="GO:0004930">
    <property type="term" value="F:G protein-coupled receptor activity"/>
    <property type="evidence" value="ECO:0007669"/>
    <property type="project" value="UniProtKB-KW"/>
</dbReference>
<dbReference type="PROSITE" id="PS50262">
    <property type="entry name" value="G_PROTEIN_RECEP_F1_2"/>
    <property type="match status" value="1"/>
</dbReference>
<keyword evidence="2 11" id="KW-1003">Cell membrane</keyword>
<keyword evidence="7 11" id="KW-0472">Membrane</keyword>
<evidence type="ECO:0000313" key="13">
    <source>
        <dbReference type="Ensembl" id="ENSGAGP00000020570.1"/>
    </source>
</evidence>
<feature type="transmembrane region" description="Helical" evidence="11">
    <location>
        <begin position="24"/>
        <end position="47"/>
    </location>
</feature>
<feature type="domain" description="G-protein coupled receptors family 1 profile" evidence="12">
    <location>
        <begin position="39"/>
        <end position="288"/>
    </location>
</feature>
<keyword evidence="6 10" id="KW-0297">G-protein coupled receptor</keyword>
<reference evidence="13" key="2">
    <citation type="submission" date="2025-08" db="UniProtKB">
        <authorList>
            <consortium name="Ensembl"/>
        </authorList>
    </citation>
    <scope>IDENTIFICATION</scope>
</reference>
<keyword evidence="11" id="KW-0716">Sensory transduction</keyword>
<dbReference type="AlphaFoldDB" id="A0A452HZA6"/>
<keyword evidence="14" id="KW-1185">Reference proteome</keyword>
<dbReference type="CDD" id="cd15912">
    <property type="entry name" value="7tmA_OR6C-like"/>
    <property type="match status" value="1"/>
</dbReference>
<dbReference type="FunFam" id="1.20.1070.10:FF:000013">
    <property type="entry name" value="Olfactory receptor"/>
    <property type="match status" value="1"/>
</dbReference>
<keyword evidence="3 10" id="KW-0812">Transmembrane</keyword>
<dbReference type="Ensembl" id="ENSGAGT00000023427.1">
    <property type="protein sequence ID" value="ENSGAGP00000020570.1"/>
    <property type="gene ID" value="ENSGAGG00000015142.1"/>
</dbReference>
<feature type="transmembrane region" description="Helical" evidence="11">
    <location>
        <begin position="99"/>
        <end position="118"/>
    </location>
</feature>
<evidence type="ECO:0000259" key="12">
    <source>
        <dbReference type="PROSITE" id="PS50262"/>
    </source>
</evidence>
<evidence type="ECO:0000256" key="6">
    <source>
        <dbReference type="ARBA" id="ARBA00023040"/>
    </source>
</evidence>
<accession>A0A452HZA6</accession>
<comment type="subcellular location">
    <subcellularLocation>
        <location evidence="1 11">Cell membrane</location>
        <topology evidence="1 11">Multi-pass membrane protein</topology>
    </subcellularLocation>
</comment>
<evidence type="ECO:0000256" key="9">
    <source>
        <dbReference type="ARBA" id="ARBA00023224"/>
    </source>
</evidence>